<evidence type="ECO:0000313" key="20">
    <source>
        <dbReference type="Proteomes" id="UP000241769"/>
    </source>
</evidence>
<keyword evidence="6" id="KW-0732">Signal</keyword>
<dbReference type="GO" id="GO:0004713">
    <property type="term" value="F:protein tyrosine kinase activity"/>
    <property type="evidence" value="ECO:0007669"/>
    <property type="project" value="InterPro"/>
</dbReference>
<evidence type="ECO:0000259" key="18">
    <source>
        <dbReference type="PROSITE" id="PS50011"/>
    </source>
</evidence>
<dbReference type="InterPro" id="IPR020635">
    <property type="entry name" value="Tyr_kinase_cat_dom"/>
</dbReference>
<dbReference type="Gene3D" id="1.10.510.10">
    <property type="entry name" value="Transferase(Phosphotransferase) domain 1"/>
    <property type="match status" value="1"/>
</dbReference>
<dbReference type="CDD" id="cd13999">
    <property type="entry name" value="STKc_MAP3K-like"/>
    <property type="match status" value="1"/>
</dbReference>
<dbReference type="PROSITE" id="PS00109">
    <property type="entry name" value="PROTEIN_KINASE_TYR"/>
    <property type="match status" value="1"/>
</dbReference>
<dbReference type="InterPro" id="IPR011009">
    <property type="entry name" value="Kinase-like_dom_sf"/>
</dbReference>
<dbReference type="Gene3D" id="3.80.10.10">
    <property type="entry name" value="Ribonuclease Inhibitor"/>
    <property type="match status" value="3"/>
</dbReference>
<dbReference type="InParanoid" id="A0A2P6NKP1"/>
<evidence type="ECO:0000256" key="16">
    <source>
        <dbReference type="PROSITE-ProRule" id="PRU10141"/>
    </source>
</evidence>
<dbReference type="InterPro" id="IPR011050">
    <property type="entry name" value="Pectin_lyase_fold/virulence"/>
</dbReference>
<evidence type="ECO:0000256" key="14">
    <source>
        <dbReference type="ARBA" id="ARBA00023180"/>
    </source>
</evidence>
<name>A0A2P6NKP1_9EUKA</name>
<organism evidence="19 20">
    <name type="scientific">Planoprotostelium fungivorum</name>
    <dbReference type="NCBI Taxonomy" id="1890364"/>
    <lineage>
        <taxon>Eukaryota</taxon>
        <taxon>Amoebozoa</taxon>
        <taxon>Evosea</taxon>
        <taxon>Variosea</taxon>
        <taxon>Cavosteliida</taxon>
        <taxon>Cavosteliaceae</taxon>
        <taxon>Planoprotostelium</taxon>
    </lineage>
</organism>
<evidence type="ECO:0000256" key="1">
    <source>
        <dbReference type="ARBA" id="ARBA00004236"/>
    </source>
</evidence>
<keyword evidence="8 16" id="KW-0547">Nucleotide-binding</keyword>
<dbReference type="PROSITE" id="PS51450">
    <property type="entry name" value="LRR"/>
    <property type="match status" value="5"/>
</dbReference>
<evidence type="ECO:0000256" key="10">
    <source>
        <dbReference type="ARBA" id="ARBA00022840"/>
    </source>
</evidence>
<keyword evidence="2" id="KW-1003">Cell membrane</keyword>
<feature type="binding site" evidence="16">
    <location>
        <position position="1476"/>
    </location>
    <ligand>
        <name>ATP</name>
        <dbReference type="ChEBI" id="CHEBI:30616"/>
    </ligand>
</feature>
<keyword evidence="11 17" id="KW-1133">Transmembrane helix</keyword>
<evidence type="ECO:0000256" key="6">
    <source>
        <dbReference type="ARBA" id="ARBA00022729"/>
    </source>
</evidence>
<protein>
    <recommendedName>
        <fullName evidence="18">Protein kinase domain-containing protein</fullName>
    </recommendedName>
</protein>
<dbReference type="InterPro" id="IPR032675">
    <property type="entry name" value="LRR_dom_sf"/>
</dbReference>
<evidence type="ECO:0000256" key="15">
    <source>
        <dbReference type="ARBA" id="ARBA00037847"/>
    </source>
</evidence>
<dbReference type="Pfam" id="PF07714">
    <property type="entry name" value="PK_Tyr_Ser-Thr"/>
    <property type="match status" value="1"/>
</dbReference>
<dbReference type="InterPro" id="IPR017441">
    <property type="entry name" value="Protein_kinase_ATP_BS"/>
</dbReference>
<gene>
    <name evidence="19" type="ORF">PROFUN_05866</name>
</gene>
<dbReference type="SMART" id="SM00369">
    <property type="entry name" value="LRR_TYP"/>
    <property type="match status" value="6"/>
</dbReference>
<accession>A0A2P6NKP1</accession>
<dbReference type="SUPFAM" id="SSF56112">
    <property type="entry name" value="Protein kinase-like (PK-like)"/>
    <property type="match status" value="1"/>
</dbReference>
<dbReference type="FunFam" id="3.30.200.20:FF:000180">
    <property type="entry name" value="serine/threonine-protein kinase STY46-like"/>
    <property type="match status" value="1"/>
</dbReference>
<keyword evidence="4" id="KW-0808">Transferase</keyword>
<dbReference type="GO" id="GO:0012505">
    <property type="term" value="C:endomembrane system"/>
    <property type="evidence" value="ECO:0007669"/>
    <property type="project" value="UniProtKB-SubCell"/>
</dbReference>
<dbReference type="PROSITE" id="PS00107">
    <property type="entry name" value="PROTEIN_KINASE_ATP"/>
    <property type="match status" value="1"/>
</dbReference>
<dbReference type="SMART" id="SM00365">
    <property type="entry name" value="LRR_SD22"/>
    <property type="match status" value="5"/>
</dbReference>
<dbReference type="Proteomes" id="UP000241769">
    <property type="component" value="Unassembled WGS sequence"/>
</dbReference>
<dbReference type="InterPro" id="IPR001245">
    <property type="entry name" value="Ser-Thr/Tyr_kinase_cat_dom"/>
</dbReference>
<evidence type="ECO:0000256" key="5">
    <source>
        <dbReference type="ARBA" id="ARBA00022692"/>
    </source>
</evidence>
<keyword evidence="10 16" id="KW-0067">ATP-binding</keyword>
<keyword evidence="3" id="KW-0433">Leucine-rich repeat</keyword>
<evidence type="ECO:0000256" key="13">
    <source>
        <dbReference type="ARBA" id="ARBA00023170"/>
    </source>
</evidence>
<evidence type="ECO:0000256" key="4">
    <source>
        <dbReference type="ARBA" id="ARBA00022679"/>
    </source>
</evidence>
<evidence type="ECO:0000256" key="11">
    <source>
        <dbReference type="ARBA" id="ARBA00022989"/>
    </source>
</evidence>
<keyword evidence="9" id="KW-0418">Kinase</keyword>
<keyword evidence="7" id="KW-0677">Repeat</keyword>
<evidence type="ECO:0000256" key="12">
    <source>
        <dbReference type="ARBA" id="ARBA00023136"/>
    </source>
</evidence>
<dbReference type="InterPro" id="IPR006626">
    <property type="entry name" value="PbH1"/>
</dbReference>
<dbReference type="GO" id="GO:0005524">
    <property type="term" value="F:ATP binding"/>
    <property type="evidence" value="ECO:0007669"/>
    <property type="project" value="UniProtKB-UniRule"/>
</dbReference>
<dbReference type="SMART" id="SM00710">
    <property type="entry name" value="PbH1"/>
    <property type="match status" value="6"/>
</dbReference>
<dbReference type="STRING" id="1890364.A0A2P6NKP1"/>
<sequence length="1749" mass="191201">MKVDICEILGRTLSARLKYYFTTKKLTAVRMVMTESCSVIATVEIQPAQESDKGEGTAKRTVEILARLSQSGNMLGSYQVISNAIINPAGVNDGTPAVCPTLTLLFSFIPSTTTATEIDRMTAIFVCLTLVSVSALLLPEPGRTFQTSIDAALRDLTSGDLVITFVDANYTDVQLSLRSHPQVNVHLRGPVRLHNSSFVAVDVGNLTFQDVHFDYSLLGLSITTAGTVTVNNCSFFGFVENFPALQPSLSATDCSGVTIAGCTFSYLRPTAIALKGKIPKINITNTYFTQQNPVSSVVIDVATDTSELSISGSIADHISSFIHFAHIQFVSRGGNVTITDSSVSCFASSVFRFDNNTDYGTILFANNQFANSNVNIQLELMDITSQLVIIRNNSFSNTVGIALNRVLPIQSSLIFISGRHGDVYISGTIVTGSTMKNDTTFLLVGSDQQSAKITNLHLDELYVFQNQLTPVMIYNSAVYNFTVDRSSFRFNVPKSQKISLGGCITLNGSNINFARISNSLIEFNQGVSTISIIEGPIGGRYQNIVIDNITATFNKASISGGAIYISTSVSRPQITIGNSRFTINTAAVMGGAVYVSGYAPSSGIYNCSFSYNQISSINSGQVKGGGAIRLDKPYETDVFTIGGCDFLSNSSPGYGNAVLSSTSWRMIDCQFTAHDIGQSVITSIDAGYVEITKTVFDKYSGNVFSLQTDSNNGTFIIDGCVMTSSWVYILNLQSTTTNAFHFRNNVFPNVLSEKNLALYGSIREMMIENNTMDGFSDVTFQQGNFVKSLKILSLRGNRLNSLSLSNAPVDLTYLDLSYNRLQEWPSMPQSPSLQTLLANDNHLTSLDSIRGLSSLQNLSVDRNEIKGSLAIMTSFPRLISLTCPSNQMDGTIPDNITMLRNLTRMDISNNEISGIIPNLTKLNHLSVFNVSHNQLTGSLMGIASLISLSVLDVSQNQLVDNASILNNLSSLVVLDLSNNAIGLFSTLDFTKMTKLRNITMNSCSLQGTVPQSFNALPQLQMASFRDNDITSLSHSAANLSSLQTLILSNNVLSDSADFSVLQSASSSLQILELGGNRYASALSHLDGMNTLQRVDLSRNELSDDVSSLPSLPYLKELDLSFNLIVGQTLNVQPQLTRLNISFNKVSGQFKMDNIPAIKYISLCHNMLQGTFPDITSSSALITVDVSFNQLTSLPPLSSATLQNLYAQSNQMKGAVPNLTALASLRVIDISGNNFTDNFFSGQMTYSEPQCDMSYDTFECPITRFSASACQAICITPPDSTTAVIQFHVEGNPSTFNTSLFLLTLAELSNVAVRRLNILSIKAGSVIATVEIQPAQESDKGEGTAKRTAEILARLSQSGNMLGSYQVISNAIINPAGVNDGTPASVSTTAIIIGAVVGSFVLLIILVIIIFFVYRKTVMKRAAMRQFKMVDMTQIDMTPVKKSVIDYDDIKGIQMIGSGAFGVVYKAKWRETQVAVKQIRAEYVTQTQVEDFLREARIFEGLKAHPNIVMFIGMTFPPQPLSIVTEYCAGGSLYPYLRRKSCSMEEKRKLMSEIALGMLHLHKEKVIHRDLAVRNILLSKHCEAKVADFGLSRTQDNTDEVGQTVSTIGPTKWMSPEAITSRQYSTKSDVFSFGVVMWEIIQVRDPWPQYDVLSTAVAVTTRGERLDVPQETPTDIADLMRRGWTRHDVELKLRLECWLTSPNERPSFEEICSVLSTKDTMQGSWDYTGGVENEYLTEQPQIQSQYMTAK</sequence>
<evidence type="ECO:0000313" key="19">
    <source>
        <dbReference type="EMBL" id="PRP84531.1"/>
    </source>
</evidence>
<dbReference type="PANTHER" id="PTHR48052">
    <property type="entry name" value="UNNAMED PRODUCT"/>
    <property type="match status" value="1"/>
</dbReference>
<dbReference type="SUPFAM" id="SSF51126">
    <property type="entry name" value="Pectin lyase-like"/>
    <property type="match status" value="2"/>
</dbReference>
<comment type="subcellular location">
    <subcellularLocation>
        <location evidence="1">Cell membrane</location>
    </subcellularLocation>
    <subcellularLocation>
        <location evidence="15">Endomembrane system</location>
        <topology evidence="15">Single-pass membrane protein</topology>
    </subcellularLocation>
</comment>
<proteinExistence type="predicted"/>
<dbReference type="InterPro" id="IPR008266">
    <property type="entry name" value="Tyr_kinase_AS"/>
</dbReference>
<dbReference type="SUPFAM" id="SSF52058">
    <property type="entry name" value="L domain-like"/>
    <property type="match status" value="2"/>
</dbReference>
<dbReference type="InterPro" id="IPR000719">
    <property type="entry name" value="Prot_kinase_dom"/>
</dbReference>
<keyword evidence="13" id="KW-0675">Receptor</keyword>
<dbReference type="SMART" id="SM00219">
    <property type="entry name" value="TyrKc"/>
    <property type="match status" value="1"/>
</dbReference>
<dbReference type="EMBL" id="MDYQ01000061">
    <property type="protein sequence ID" value="PRP84531.1"/>
    <property type="molecule type" value="Genomic_DNA"/>
</dbReference>
<evidence type="ECO:0000256" key="7">
    <source>
        <dbReference type="ARBA" id="ARBA00022737"/>
    </source>
</evidence>
<keyword evidence="14" id="KW-0325">Glycoprotein</keyword>
<dbReference type="GO" id="GO:0005886">
    <property type="term" value="C:plasma membrane"/>
    <property type="evidence" value="ECO:0007669"/>
    <property type="project" value="UniProtKB-SubCell"/>
</dbReference>
<evidence type="ECO:0000256" key="2">
    <source>
        <dbReference type="ARBA" id="ARBA00022475"/>
    </source>
</evidence>
<dbReference type="PANTHER" id="PTHR48052:SF8">
    <property type="entry name" value="LRR RECEPTOR-LIKE SERINE_THREONINE-PROTEIN KINASE FLS2"/>
    <property type="match status" value="1"/>
</dbReference>
<evidence type="ECO:0000256" key="17">
    <source>
        <dbReference type="SAM" id="Phobius"/>
    </source>
</evidence>
<dbReference type="InterPro" id="IPR003591">
    <property type="entry name" value="Leu-rich_rpt_typical-subtyp"/>
</dbReference>
<dbReference type="Gene3D" id="3.30.200.20">
    <property type="entry name" value="Phosphorylase Kinase, domain 1"/>
    <property type="match status" value="1"/>
</dbReference>
<dbReference type="SMART" id="SM00364">
    <property type="entry name" value="LRR_BAC"/>
    <property type="match status" value="4"/>
</dbReference>
<reference evidence="19 20" key="1">
    <citation type="journal article" date="2018" name="Genome Biol. Evol.">
        <title>Multiple Roots of Fruiting Body Formation in Amoebozoa.</title>
        <authorList>
            <person name="Hillmann F."/>
            <person name="Forbes G."/>
            <person name="Novohradska S."/>
            <person name="Ferling I."/>
            <person name="Riege K."/>
            <person name="Groth M."/>
            <person name="Westermann M."/>
            <person name="Marz M."/>
            <person name="Spaller T."/>
            <person name="Winckler T."/>
            <person name="Schaap P."/>
            <person name="Glockner G."/>
        </authorList>
    </citation>
    <scope>NUCLEOTIDE SEQUENCE [LARGE SCALE GENOMIC DNA]</scope>
    <source>
        <strain evidence="19 20">Jena</strain>
    </source>
</reference>
<dbReference type="PRINTS" id="PR00109">
    <property type="entry name" value="TYRKINASE"/>
</dbReference>
<evidence type="ECO:0000256" key="9">
    <source>
        <dbReference type="ARBA" id="ARBA00022777"/>
    </source>
</evidence>
<dbReference type="PROSITE" id="PS50011">
    <property type="entry name" value="PROTEIN_KINASE_DOM"/>
    <property type="match status" value="1"/>
</dbReference>
<evidence type="ECO:0000256" key="3">
    <source>
        <dbReference type="ARBA" id="ARBA00022614"/>
    </source>
</evidence>
<keyword evidence="20" id="KW-1185">Reference proteome</keyword>
<keyword evidence="12 17" id="KW-0472">Membrane</keyword>
<dbReference type="Pfam" id="PF00560">
    <property type="entry name" value="LRR_1"/>
    <property type="match status" value="1"/>
</dbReference>
<feature type="domain" description="Protein kinase" evidence="18">
    <location>
        <begin position="1449"/>
        <end position="1720"/>
    </location>
</feature>
<keyword evidence="5 17" id="KW-0812">Transmembrane</keyword>
<feature type="transmembrane region" description="Helical" evidence="17">
    <location>
        <begin position="1389"/>
        <end position="1413"/>
    </location>
</feature>
<comment type="caution">
    <text evidence="19">The sequence shown here is derived from an EMBL/GenBank/DDBJ whole genome shotgun (WGS) entry which is preliminary data.</text>
</comment>
<evidence type="ECO:0000256" key="8">
    <source>
        <dbReference type="ARBA" id="ARBA00022741"/>
    </source>
</evidence>
<dbReference type="InterPro" id="IPR001611">
    <property type="entry name" value="Leu-rich_rpt"/>
</dbReference>